<organism evidence="1">
    <name type="scientific">marine sediment metagenome</name>
    <dbReference type="NCBI Taxonomy" id="412755"/>
    <lineage>
        <taxon>unclassified sequences</taxon>
        <taxon>metagenomes</taxon>
        <taxon>ecological metagenomes</taxon>
    </lineage>
</organism>
<name>A0A0F9P2Y6_9ZZZZ</name>
<dbReference type="EMBL" id="LAZR01002883">
    <property type="protein sequence ID" value="KKN24434.1"/>
    <property type="molecule type" value="Genomic_DNA"/>
</dbReference>
<protein>
    <submittedName>
        <fullName evidence="1">Uncharacterized protein</fullName>
    </submittedName>
</protein>
<comment type="caution">
    <text evidence="1">The sequence shown here is derived from an EMBL/GenBank/DDBJ whole genome shotgun (WGS) entry which is preliminary data.</text>
</comment>
<proteinExistence type="predicted"/>
<dbReference type="AlphaFoldDB" id="A0A0F9P2Y6"/>
<evidence type="ECO:0000313" key="1">
    <source>
        <dbReference type="EMBL" id="KKN24434.1"/>
    </source>
</evidence>
<accession>A0A0F9P2Y6</accession>
<gene>
    <name evidence="1" type="ORF">LCGC14_0895040</name>
</gene>
<reference evidence="1" key="1">
    <citation type="journal article" date="2015" name="Nature">
        <title>Complex archaea that bridge the gap between prokaryotes and eukaryotes.</title>
        <authorList>
            <person name="Spang A."/>
            <person name="Saw J.H."/>
            <person name="Jorgensen S.L."/>
            <person name="Zaremba-Niedzwiedzka K."/>
            <person name="Martijn J."/>
            <person name="Lind A.E."/>
            <person name="van Eijk R."/>
            <person name="Schleper C."/>
            <person name="Guy L."/>
            <person name="Ettema T.J."/>
        </authorList>
    </citation>
    <scope>NUCLEOTIDE SEQUENCE</scope>
</reference>
<sequence length="115" mass="12708">MGVAMTVGPEVYMRAQETGLPLPYCVTGHSEVPLGNECQGCVACCYLGFCYNEKNNRDYKPNGIPCKYIGENGDGSGFGCSIYARKMHVCNVFRCYHKRQAEIKEGKSCSKVRCS</sequence>